<comment type="caution">
    <text evidence="6">The sequence shown here is derived from an EMBL/GenBank/DDBJ whole genome shotgun (WGS) entry which is preliminary data.</text>
</comment>
<dbReference type="PANTHER" id="PTHR42792:SF2">
    <property type="entry name" value="FLAGELLIN"/>
    <property type="match status" value="1"/>
</dbReference>
<accession>A0A5C6CRX5</accession>
<keyword evidence="2 3" id="KW-0975">Bacterial flagellum</keyword>
<keyword evidence="3" id="KW-0964">Secreted</keyword>
<evidence type="ECO:0000256" key="1">
    <source>
        <dbReference type="ARBA" id="ARBA00005709"/>
    </source>
</evidence>
<evidence type="ECO:0000259" key="5">
    <source>
        <dbReference type="Pfam" id="PF00700"/>
    </source>
</evidence>
<dbReference type="InterPro" id="IPR001492">
    <property type="entry name" value="Flagellin"/>
</dbReference>
<keyword evidence="6" id="KW-0966">Cell projection</keyword>
<dbReference type="PRINTS" id="PR00207">
    <property type="entry name" value="FLAGELLIN"/>
</dbReference>
<reference evidence="6 7" key="1">
    <citation type="submission" date="2019-02" db="EMBL/GenBank/DDBJ databases">
        <title>Deep-cultivation of Planctomycetes and their phenomic and genomic characterization uncovers novel biology.</title>
        <authorList>
            <person name="Wiegand S."/>
            <person name="Jogler M."/>
            <person name="Boedeker C."/>
            <person name="Pinto D."/>
            <person name="Vollmers J."/>
            <person name="Rivas-Marin E."/>
            <person name="Kohn T."/>
            <person name="Peeters S.H."/>
            <person name="Heuer A."/>
            <person name="Rast P."/>
            <person name="Oberbeckmann S."/>
            <person name="Bunk B."/>
            <person name="Jeske O."/>
            <person name="Meyerdierks A."/>
            <person name="Storesund J.E."/>
            <person name="Kallscheuer N."/>
            <person name="Luecker S."/>
            <person name="Lage O.M."/>
            <person name="Pohl T."/>
            <person name="Merkel B.J."/>
            <person name="Hornburger P."/>
            <person name="Mueller R.-W."/>
            <person name="Bruemmer F."/>
            <person name="Labrenz M."/>
            <person name="Spormann A.M."/>
            <person name="Op Den Camp H."/>
            <person name="Overmann J."/>
            <person name="Amann R."/>
            <person name="Jetten M.S.M."/>
            <person name="Mascher T."/>
            <person name="Medema M.H."/>
            <person name="Devos D.P."/>
            <person name="Kaster A.-K."/>
            <person name="Ovreas L."/>
            <person name="Rohde M."/>
            <person name="Galperin M.Y."/>
            <person name="Jogler C."/>
        </authorList>
    </citation>
    <scope>NUCLEOTIDE SEQUENCE [LARGE SCALE GENOMIC DNA]</scope>
    <source>
        <strain evidence="6 7">Pla144</strain>
    </source>
</reference>
<evidence type="ECO:0000313" key="7">
    <source>
        <dbReference type="Proteomes" id="UP000318437"/>
    </source>
</evidence>
<dbReference type="RefSeq" id="WP_146451157.1">
    <property type="nucleotide sequence ID" value="NZ_SJPS01000004.1"/>
</dbReference>
<organism evidence="6 7">
    <name type="scientific">Bythopirellula polymerisocia</name>
    <dbReference type="NCBI Taxonomy" id="2528003"/>
    <lineage>
        <taxon>Bacteria</taxon>
        <taxon>Pseudomonadati</taxon>
        <taxon>Planctomycetota</taxon>
        <taxon>Planctomycetia</taxon>
        <taxon>Pirellulales</taxon>
        <taxon>Lacipirellulaceae</taxon>
        <taxon>Bythopirellula</taxon>
    </lineage>
</organism>
<evidence type="ECO:0000256" key="3">
    <source>
        <dbReference type="RuleBase" id="RU362073"/>
    </source>
</evidence>
<dbReference type="AlphaFoldDB" id="A0A5C6CRX5"/>
<keyword evidence="6" id="KW-0282">Flagellum</keyword>
<dbReference type="InterPro" id="IPR001029">
    <property type="entry name" value="Flagellin_N"/>
</dbReference>
<feature type="domain" description="Flagellin N-terminal" evidence="4">
    <location>
        <begin position="4"/>
        <end position="141"/>
    </location>
</feature>
<comment type="subcellular location">
    <subcellularLocation>
        <location evidence="3">Secreted</location>
    </subcellularLocation>
    <subcellularLocation>
        <location evidence="3">Bacterial flagellum</location>
    </subcellularLocation>
</comment>
<protein>
    <recommendedName>
        <fullName evidence="3">Flagellin</fullName>
    </recommendedName>
</protein>
<feature type="domain" description="Flagellin C-terminal" evidence="5">
    <location>
        <begin position="628"/>
        <end position="712"/>
    </location>
</feature>
<dbReference type="EMBL" id="SJPS01000004">
    <property type="protein sequence ID" value="TWU25559.1"/>
    <property type="molecule type" value="Genomic_DNA"/>
</dbReference>
<evidence type="ECO:0000256" key="2">
    <source>
        <dbReference type="ARBA" id="ARBA00023143"/>
    </source>
</evidence>
<dbReference type="Proteomes" id="UP000318437">
    <property type="component" value="Unassembled WGS sequence"/>
</dbReference>
<keyword evidence="7" id="KW-1185">Reference proteome</keyword>
<dbReference type="OrthoDB" id="9796789at2"/>
<dbReference type="Pfam" id="PF00700">
    <property type="entry name" value="Flagellin_C"/>
    <property type="match status" value="1"/>
</dbReference>
<dbReference type="GO" id="GO:0005198">
    <property type="term" value="F:structural molecule activity"/>
    <property type="evidence" value="ECO:0007669"/>
    <property type="project" value="UniProtKB-UniRule"/>
</dbReference>
<dbReference type="Gene3D" id="1.20.1330.10">
    <property type="entry name" value="f41 fragment of flagellin, N-terminal domain"/>
    <property type="match status" value="2"/>
</dbReference>
<dbReference type="SUPFAM" id="SSF64518">
    <property type="entry name" value="Phase 1 flagellin"/>
    <property type="match status" value="2"/>
</dbReference>
<sequence>MTRINTNVSSLVAQNTLGRSNASLNEALTRLSTGLRINTGKDDPAGLIASENLRSDITSIKRAISNTDRANQVIATADSALGQVSSLLNDIRGLVTESANTGVLSDEQIDANQLQLDSSLDALNRIAQTTTFQGRRLLDGSLDFITTAGTNSTNISNLKIDQANLGSTGSVAVSVSVTSAATQAQVDVTNVSAVVPAVQASDGTLTFSTAEVQSSGTATLDSGDILTITVLDGGTVDGASGDGIDLVFVQDGTNAGALNGVTFDGSTITVNGDFATGVGSDTVATAITAVNSGADLTVSSSGTADVVAADVAATYADITTGGVDAGDDVITISAVAAGAFNRTITFVDSADLGAGVTNIVDDGTTLTINVDDDSDIDLAQLATDIAAALGSDFTATLSATAGDGQYNGGSDTAPVNVNVGATTTGVGITGGISAALVLELAGSNGAEVLSFGAGTSLSDLVNGINLVKDATGVTATANGTTLELKSSAYGTKSVVDLKVKSEGTGATPAGTFTTAIGQGSRDTGTNIVATINGVSATGDGNEITINTSSLDLTASITAGFTGTAQFNITGGGALFQLGPDVVSNQQARLGIGSVNTASLGGVSGKLFQLGTGGTFSLTSGNLDTAAAVVGEAIDQVTSLRGRLGAFQRTTLETNKQALNDTLVNLTEAESSIRDADFSQETAALTRAQILVQSGTTVLQIANSNPQNVLALLR</sequence>
<evidence type="ECO:0000313" key="6">
    <source>
        <dbReference type="EMBL" id="TWU25559.1"/>
    </source>
</evidence>
<comment type="similarity">
    <text evidence="1 3">Belongs to the bacterial flagellin family.</text>
</comment>
<dbReference type="InterPro" id="IPR046358">
    <property type="entry name" value="Flagellin_C"/>
</dbReference>
<dbReference type="Pfam" id="PF00669">
    <property type="entry name" value="Flagellin_N"/>
    <property type="match status" value="1"/>
</dbReference>
<dbReference type="PANTHER" id="PTHR42792">
    <property type="entry name" value="FLAGELLIN"/>
    <property type="match status" value="1"/>
</dbReference>
<proteinExistence type="inferred from homology"/>
<evidence type="ECO:0000259" key="4">
    <source>
        <dbReference type="Pfam" id="PF00669"/>
    </source>
</evidence>
<dbReference type="GO" id="GO:0009288">
    <property type="term" value="C:bacterial-type flagellum"/>
    <property type="evidence" value="ECO:0007669"/>
    <property type="project" value="UniProtKB-SubCell"/>
</dbReference>
<comment type="function">
    <text evidence="3">Flagellin is the subunit protein which polymerizes to form the filaments of bacterial flagella.</text>
</comment>
<dbReference type="GO" id="GO:0005576">
    <property type="term" value="C:extracellular region"/>
    <property type="evidence" value="ECO:0007669"/>
    <property type="project" value="UniProtKB-SubCell"/>
</dbReference>
<name>A0A5C6CRX5_9BACT</name>
<keyword evidence="6" id="KW-0969">Cilium</keyword>
<gene>
    <name evidence="6" type="primary">fliC</name>
    <name evidence="6" type="ORF">Pla144_27660</name>
</gene>